<dbReference type="InterPro" id="IPR050320">
    <property type="entry name" value="N5-glutamine_MTase"/>
</dbReference>
<proteinExistence type="inferred from homology"/>
<feature type="non-terminal residue" evidence="8">
    <location>
        <position position="1"/>
    </location>
</feature>
<keyword evidence="9" id="KW-1185">Reference proteome</keyword>
<feature type="domain" description="Methyltransferase small" evidence="6">
    <location>
        <begin position="123"/>
        <end position="201"/>
    </location>
</feature>
<evidence type="ECO:0000256" key="1">
    <source>
        <dbReference type="ARBA" id="ARBA00012771"/>
    </source>
</evidence>
<dbReference type="AlphaFoldDB" id="A0AA35S5J0"/>
<dbReference type="InterPro" id="IPR029063">
    <property type="entry name" value="SAM-dependent_MTases_sf"/>
</dbReference>
<dbReference type="Pfam" id="PF05175">
    <property type="entry name" value="MTS"/>
    <property type="match status" value="1"/>
</dbReference>
<dbReference type="GO" id="GO:0102559">
    <property type="term" value="F:peptide chain release factor N(5)-glutamine methyltransferase activity"/>
    <property type="evidence" value="ECO:0007669"/>
    <property type="project" value="UniProtKB-EC"/>
</dbReference>
<dbReference type="PANTHER" id="PTHR18895">
    <property type="entry name" value="HEMK METHYLTRANSFERASE"/>
    <property type="match status" value="1"/>
</dbReference>
<reference evidence="8" key="1">
    <citation type="submission" date="2023-03" db="EMBL/GenBank/DDBJ databases">
        <authorList>
            <person name="Steffen K."/>
            <person name="Cardenas P."/>
        </authorList>
    </citation>
    <scope>NUCLEOTIDE SEQUENCE</scope>
</reference>
<evidence type="ECO:0000313" key="9">
    <source>
        <dbReference type="Proteomes" id="UP001174909"/>
    </source>
</evidence>
<evidence type="ECO:0000259" key="6">
    <source>
        <dbReference type="Pfam" id="PF05175"/>
    </source>
</evidence>
<dbReference type="InterPro" id="IPR004556">
    <property type="entry name" value="HemK-like"/>
</dbReference>
<keyword evidence="2 8" id="KW-0489">Methyltransferase</keyword>
<accession>A0AA35S5J0</accession>
<sequence>AEPLSERTVQAALGDGAERLAAAGVASPGFDAGLLLRTAAGWSAAELIARAGDPLSLRVRRAFDELIDERAARRPLQHLVGEVEFFGLTLRAGPGALIPRPDTETLVETALTRFSKSGAVPLRIADVGCGSGAISLALASRLPAARIVALDNARGALDLAAGNIRRCNLGSRIQLVAGNLLTALAPGTLDGVVANLPYIPDREIDQLEPEVRDHEPRAALAGGADGLDPLRRLAPMAACVLRSGGHVLVEIGAGQRERGTAILQRAGFQAVASHPDLAGFPRVLAASRPVPTQGSGAVSWDRIEA</sequence>
<dbReference type="EC" id="2.1.1.297" evidence="1"/>
<keyword evidence="3" id="KW-0808">Transferase</keyword>
<dbReference type="InterPro" id="IPR019874">
    <property type="entry name" value="RF_methyltr_PrmC"/>
</dbReference>
<dbReference type="PANTHER" id="PTHR18895:SF74">
    <property type="entry name" value="MTRF1L RELEASE FACTOR GLUTAMINE METHYLTRANSFERASE"/>
    <property type="match status" value="1"/>
</dbReference>
<evidence type="ECO:0000259" key="7">
    <source>
        <dbReference type="Pfam" id="PF17827"/>
    </source>
</evidence>
<feature type="domain" description="Release factor glutamine methyltransferase N-terminal" evidence="7">
    <location>
        <begin position="12"/>
        <end position="81"/>
    </location>
</feature>
<dbReference type="CDD" id="cd02440">
    <property type="entry name" value="AdoMet_MTases"/>
    <property type="match status" value="1"/>
</dbReference>
<dbReference type="Gene3D" id="3.40.50.150">
    <property type="entry name" value="Vaccinia Virus protein VP39"/>
    <property type="match status" value="1"/>
</dbReference>
<evidence type="ECO:0000256" key="5">
    <source>
        <dbReference type="ARBA" id="ARBA00048391"/>
    </source>
</evidence>
<name>A0AA35S5J0_GEOBA</name>
<dbReference type="InterPro" id="IPR040758">
    <property type="entry name" value="PrmC_N"/>
</dbReference>
<dbReference type="HAMAP" id="MF_02126">
    <property type="entry name" value="RF_methyltr_PrmC"/>
    <property type="match status" value="1"/>
</dbReference>
<comment type="caution">
    <text evidence="8">The sequence shown here is derived from an EMBL/GenBank/DDBJ whole genome shotgun (WGS) entry which is preliminary data.</text>
</comment>
<dbReference type="GO" id="GO:0032259">
    <property type="term" value="P:methylation"/>
    <property type="evidence" value="ECO:0007669"/>
    <property type="project" value="UniProtKB-KW"/>
</dbReference>
<comment type="catalytic activity">
    <reaction evidence="5">
        <text>L-glutaminyl-[peptide chain release factor] + S-adenosyl-L-methionine = N(5)-methyl-L-glutaminyl-[peptide chain release factor] + S-adenosyl-L-homocysteine + H(+)</text>
        <dbReference type="Rhea" id="RHEA:42896"/>
        <dbReference type="Rhea" id="RHEA-COMP:10271"/>
        <dbReference type="Rhea" id="RHEA-COMP:10272"/>
        <dbReference type="ChEBI" id="CHEBI:15378"/>
        <dbReference type="ChEBI" id="CHEBI:30011"/>
        <dbReference type="ChEBI" id="CHEBI:57856"/>
        <dbReference type="ChEBI" id="CHEBI:59789"/>
        <dbReference type="ChEBI" id="CHEBI:61891"/>
        <dbReference type="EC" id="2.1.1.297"/>
    </reaction>
</comment>
<dbReference type="EMBL" id="CASHTH010001945">
    <property type="protein sequence ID" value="CAI8022311.1"/>
    <property type="molecule type" value="Genomic_DNA"/>
</dbReference>
<evidence type="ECO:0000256" key="3">
    <source>
        <dbReference type="ARBA" id="ARBA00022679"/>
    </source>
</evidence>
<evidence type="ECO:0000256" key="4">
    <source>
        <dbReference type="ARBA" id="ARBA00022691"/>
    </source>
</evidence>
<dbReference type="InterPro" id="IPR007848">
    <property type="entry name" value="Small_mtfrase_dom"/>
</dbReference>
<dbReference type="Pfam" id="PF17827">
    <property type="entry name" value="PrmC_N"/>
    <property type="match status" value="1"/>
</dbReference>
<evidence type="ECO:0000256" key="2">
    <source>
        <dbReference type="ARBA" id="ARBA00022603"/>
    </source>
</evidence>
<dbReference type="Proteomes" id="UP001174909">
    <property type="component" value="Unassembled WGS sequence"/>
</dbReference>
<dbReference type="Gene3D" id="1.10.8.10">
    <property type="entry name" value="DNA helicase RuvA subunit, C-terminal domain"/>
    <property type="match status" value="1"/>
</dbReference>
<organism evidence="8 9">
    <name type="scientific">Geodia barretti</name>
    <name type="common">Barrett's horny sponge</name>
    <dbReference type="NCBI Taxonomy" id="519541"/>
    <lineage>
        <taxon>Eukaryota</taxon>
        <taxon>Metazoa</taxon>
        <taxon>Porifera</taxon>
        <taxon>Demospongiae</taxon>
        <taxon>Heteroscleromorpha</taxon>
        <taxon>Tetractinellida</taxon>
        <taxon>Astrophorina</taxon>
        <taxon>Geodiidae</taxon>
        <taxon>Geodia</taxon>
    </lineage>
</organism>
<dbReference type="SUPFAM" id="SSF53335">
    <property type="entry name" value="S-adenosyl-L-methionine-dependent methyltransferases"/>
    <property type="match status" value="1"/>
</dbReference>
<evidence type="ECO:0000313" key="8">
    <source>
        <dbReference type="EMBL" id="CAI8022311.1"/>
    </source>
</evidence>
<keyword evidence="4" id="KW-0949">S-adenosyl-L-methionine</keyword>
<protein>
    <recommendedName>
        <fullName evidence="1">peptide chain release factor N(5)-glutamine methyltransferase</fullName>
        <ecNumber evidence="1">2.1.1.297</ecNumber>
    </recommendedName>
</protein>
<gene>
    <name evidence="8" type="ORF">GBAR_LOCUS13119</name>
</gene>
<dbReference type="NCBIfam" id="TIGR00536">
    <property type="entry name" value="hemK_fam"/>
    <property type="match status" value="1"/>
</dbReference>
<dbReference type="NCBIfam" id="TIGR03534">
    <property type="entry name" value="RF_mod_PrmC"/>
    <property type="match status" value="1"/>
</dbReference>